<evidence type="ECO:0000256" key="1">
    <source>
        <dbReference type="ARBA" id="ARBA00022679"/>
    </source>
</evidence>
<evidence type="ECO:0000313" key="12">
    <source>
        <dbReference type="Proteomes" id="UP001139179"/>
    </source>
</evidence>
<evidence type="ECO:0000256" key="8">
    <source>
        <dbReference type="ARBA" id="ARBA00023277"/>
    </source>
</evidence>
<dbReference type="EMBL" id="JAMBOL010000013">
    <property type="protein sequence ID" value="MCM3715305.1"/>
    <property type="molecule type" value="Genomic_DNA"/>
</dbReference>
<feature type="binding site" evidence="9">
    <location>
        <position position="128"/>
    </location>
    <ligand>
        <name>substrate</name>
    </ligand>
</feature>
<feature type="binding site" evidence="9">
    <location>
        <position position="229"/>
    </location>
    <ligand>
        <name>substrate</name>
    </ligand>
</feature>
<feature type="binding site" evidence="9">
    <location>
        <position position="223"/>
    </location>
    <ligand>
        <name>K(+)</name>
        <dbReference type="ChEBI" id="CHEBI:29103"/>
    </ligand>
</feature>
<reference evidence="11" key="1">
    <citation type="submission" date="2022-05" db="EMBL/GenBank/DDBJ databases">
        <title>Comparative Genomics of Spacecraft Associated Microbes.</title>
        <authorList>
            <person name="Tran M.T."/>
            <person name="Wright A."/>
            <person name="Seuylemezian A."/>
            <person name="Eisen J."/>
            <person name="Coil D."/>
        </authorList>
    </citation>
    <scope>NUCLEOTIDE SEQUENCE</scope>
    <source>
        <strain evidence="11">214.1.1</strain>
    </source>
</reference>
<keyword evidence="5 9" id="KW-0067">ATP-binding</keyword>
<dbReference type="CDD" id="cd01174">
    <property type="entry name" value="ribokinase"/>
    <property type="match status" value="1"/>
</dbReference>
<evidence type="ECO:0000313" key="11">
    <source>
        <dbReference type="EMBL" id="MCM3715305.1"/>
    </source>
</evidence>
<dbReference type="InterPro" id="IPR011611">
    <property type="entry name" value="PfkB_dom"/>
</dbReference>
<sequence length="283" mass="30563">MDFVVTAAKWPTPGETIVATSFNVFPGGKGANQAVASARAGAKVSFVGAVGDDDLGQNALHNLEAHSINTKHVHVNEECNTGKALVTVVNGENSIIIDEGANGSLNEVHIEQLTALFTEADIVLMQNEIPFRTQEKVVEVCREIGVPVVYNPAPARKLSRPFLEKVQYLTPNEHEHRAIFSADKHMQTAFQQKVIQTKGKDGIDFWVNHDLRHIDSMKVTVVDTTGAGDTFNGVLATELARGYELEQAVVTANIAAALSVQKKGAQTGMPTETEIAKAVKKLK</sequence>
<dbReference type="EC" id="2.7.1.229" evidence="9"/>
<organism evidence="11 12">
    <name type="scientific">Halalkalibacter oceani</name>
    <dbReference type="NCBI Taxonomy" id="1653776"/>
    <lineage>
        <taxon>Bacteria</taxon>
        <taxon>Bacillati</taxon>
        <taxon>Bacillota</taxon>
        <taxon>Bacilli</taxon>
        <taxon>Bacillales</taxon>
        <taxon>Bacillaceae</taxon>
        <taxon>Halalkalibacter</taxon>
    </lineage>
</organism>
<keyword evidence="2 9" id="KW-0479">Metal-binding</keyword>
<dbReference type="AlphaFoldDB" id="A0A9X2DSE5"/>
<evidence type="ECO:0000256" key="9">
    <source>
        <dbReference type="HAMAP-Rule" id="MF_01987"/>
    </source>
</evidence>
<feature type="domain" description="Carbohydrate kinase PfkB" evidence="10">
    <location>
        <begin position="4"/>
        <end position="271"/>
    </location>
</feature>
<feature type="active site" description="Proton acceptor" evidence="9">
    <location>
        <position position="229"/>
    </location>
</feature>
<keyword evidence="1 9" id="KW-0808">Transferase</keyword>
<accession>A0A9X2DSE5</accession>
<proteinExistence type="inferred from homology"/>
<dbReference type="PANTHER" id="PTHR10584">
    <property type="entry name" value="SUGAR KINASE"/>
    <property type="match status" value="1"/>
</dbReference>
<keyword evidence="4 9" id="KW-0418">Kinase</keyword>
<dbReference type="Proteomes" id="UP001139179">
    <property type="component" value="Unassembled WGS sequence"/>
</dbReference>
<dbReference type="PRINTS" id="PR00990">
    <property type="entry name" value="RIBOKINASE"/>
</dbReference>
<comment type="subcellular location">
    <subcellularLocation>
        <location evidence="9">Cytoplasm</location>
    </subcellularLocation>
</comment>
<evidence type="ECO:0000256" key="4">
    <source>
        <dbReference type="ARBA" id="ARBA00022777"/>
    </source>
</evidence>
<feature type="binding site" evidence="9">
    <location>
        <position position="253"/>
    </location>
    <ligand>
        <name>ATP</name>
        <dbReference type="ChEBI" id="CHEBI:30616"/>
    </ligand>
</feature>
<keyword evidence="7 9" id="KW-0630">Potassium</keyword>
<evidence type="ECO:0000256" key="2">
    <source>
        <dbReference type="ARBA" id="ARBA00022723"/>
    </source>
</evidence>
<evidence type="ECO:0000256" key="6">
    <source>
        <dbReference type="ARBA" id="ARBA00022842"/>
    </source>
</evidence>
<dbReference type="InterPro" id="IPR011877">
    <property type="entry name" value="Ribokinase"/>
</dbReference>
<keyword evidence="6 9" id="KW-0460">Magnesium</keyword>
<comment type="subunit">
    <text evidence="9">Homodimer.</text>
</comment>
<feature type="site" description="Important for substrate specificity" evidence="9">
    <location>
        <position position="1"/>
    </location>
</feature>
<comment type="similarity">
    <text evidence="9">Belongs to the carbohydrate kinase PfkB family. Deoxyribokinase subfamily.</text>
</comment>
<feature type="binding site" evidence="9">
    <location>
        <begin position="28"/>
        <end position="32"/>
    </location>
    <ligand>
        <name>substrate</name>
    </ligand>
</feature>
<evidence type="ECO:0000256" key="5">
    <source>
        <dbReference type="ARBA" id="ARBA00022840"/>
    </source>
</evidence>
<dbReference type="InterPro" id="IPR002139">
    <property type="entry name" value="Ribo/fructo_kinase"/>
</dbReference>
<dbReference type="GO" id="GO:0005737">
    <property type="term" value="C:cytoplasm"/>
    <property type="evidence" value="ECO:0007669"/>
    <property type="project" value="UniProtKB-SubCell"/>
</dbReference>
<feature type="binding site" evidence="9">
    <location>
        <position position="259"/>
    </location>
    <ligand>
        <name>K(+)</name>
        <dbReference type="ChEBI" id="CHEBI:29103"/>
    </ligand>
</feature>
<dbReference type="SUPFAM" id="SSF53613">
    <property type="entry name" value="Ribokinase-like"/>
    <property type="match status" value="1"/>
</dbReference>
<evidence type="ECO:0000259" key="10">
    <source>
        <dbReference type="Pfam" id="PF00294"/>
    </source>
</evidence>
<feature type="binding site" evidence="9">
    <location>
        <position position="262"/>
    </location>
    <ligand>
        <name>K(+)</name>
        <dbReference type="ChEBI" id="CHEBI:29103"/>
    </ligand>
</feature>
<dbReference type="PANTHER" id="PTHR10584:SF166">
    <property type="entry name" value="RIBOKINASE"/>
    <property type="match status" value="1"/>
</dbReference>
<dbReference type="GO" id="GO:0006014">
    <property type="term" value="P:D-ribose metabolic process"/>
    <property type="evidence" value="ECO:0007669"/>
    <property type="project" value="InterPro"/>
</dbReference>
<dbReference type="Gene3D" id="3.40.1190.20">
    <property type="match status" value="1"/>
</dbReference>
<comment type="function">
    <text evidence="9">Catalyzes the ATP-dependent phosphorylation of 2-deoxy-D-ribose to 2-deoxy-D-ribose 5-phosphate (dRib-5P), allowing the use of deoxyribose as the sole carbon source.</text>
</comment>
<gene>
    <name evidence="9" type="primary">deoK</name>
    <name evidence="11" type="ORF">M3202_14545</name>
</gene>
<comment type="catalytic activity">
    <reaction evidence="9">
        <text>2-deoxy-D-ribose + ATP = 2-deoxy-D-ribose 5-phosphate + ADP + H(+)</text>
        <dbReference type="Rhea" id="RHEA:30871"/>
        <dbReference type="ChEBI" id="CHEBI:15378"/>
        <dbReference type="ChEBI" id="CHEBI:30616"/>
        <dbReference type="ChEBI" id="CHEBI:62877"/>
        <dbReference type="ChEBI" id="CHEBI:90761"/>
        <dbReference type="ChEBI" id="CHEBI:456216"/>
        <dbReference type="EC" id="2.7.1.229"/>
    </reaction>
</comment>
<keyword evidence="12" id="KW-1185">Reference proteome</keyword>
<dbReference type="InterPro" id="IPR029056">
    <property type="entry name" value="Ribokinase-like"/>
</dbReference>
<comment type="caution">
    <text evidence="9">Lacks conserved residue(s) required for the propagation of feature annotation.</text>
</comment>
<keyword evidence="9" id="KW-0963">Cytoplasm</keyword>
<comment type="caution">
    <text evidence="11">The sequence shown here is derived from an EMBL/GenBank/DDBJ whole genome shotgun (WGS) entry which is preliminary data.</text>
</comment>
<evidence type="ECO:0000256" key="7">
    <source>
        <dbReference type="ARBA" id="ARBA00022958"/>
    </source>
</evidence>
<evidence type="ECO:0000256" key="3">
    <source>
        <dbReference type="ARBA" id="ARBA00022741"/>
    </source>
</evidence>
<protein>
    <recommendedName>
        <fullName evidence="9">Deoxyribokinase</fullName>
        <shortName evidence="9">dRK</shortName>
        <ecNumber evidence="9">2.7.1.229</ecNumber>
    </recommendedName>
    <alternativeName>
        <fullName evidence="9">ATP:2-deoxy-D-ribose 5-phosphotransferase</fullName>
    </alternativeName>
</protein>
<dbReference type="GO" id="GO:0005524">
    <property type="term" value="F:ATP binding"/>
    <property type="evidence" value="ECO:0007669"/>
    <property type="project" value="UniProtKB-UniRule"/>
</dbReference>
<feature type="binding site" evidence="9">
    <location>
        <position position="172"/>
    </location>
    <ligand>
        <name>ATP</name>
        <dbReference type="ChEBI" id="CHEBI:30616"/>
    </ligand>
</feature>
<feature type="binding site" evidence="9">
    <location>
        <begin position="197"/>
        <end position="202"/>
    </location>
    <ligand>
        <name>ATP</name>
        <dbReference type="ChEBI" id="CHEBI:30616"/>
    </ligand>
</feature>
<comment type="cofactor">
    <cofactor evidence="9">
        <name>Mg(2+)</name>
        <dbReference type="ChEBI" id="CHEBI:18420"/>
    </cofactor>
</comment>
<keyword evidence="3 9" id="KW-0547">Nucleotide-binding</keyword>
<feature type="binding site" evidence="9">
    <location>
        <position position="225"/>
    </location>
    <ligand>
        <name>K(+)</name>
        <dbReference type="ChEBI" id="CHEBI:29103"/>
    </ligand>
</feature>
<dbReference type="HAMAP" id="MF_01987">
    <property type="entry name" value="Ribokinase"/>
    <property type="match status" value="1"/>
</dbReference>
<name>A0A9X2DSE5_9BACI</name>
<keyword evidence="8 9" id="KW-0119">Carbohydrate metabolism</keyword>
<dbReference type="Pfam" id="PF00294">
    <property type="entry name" value="PfkB"/>
    <property type="match status" value="1"/>
</dbReference>
<dbReference type="GO" id="GO:0004747">
    <property type="term" value="F:ribokinase activity"/>
    <property type="evidence" value="ECO:0007669"/>
    <property type="project" value="InterPro"/>
</dbReference>
<feature type="binding site" evidence="9">
    <location>
        <position position="264"/>
    </location>
    <ligand>
        <name>K(+)</name>
        <dbReference type="ChEBI" id="CHEBI:29103"/>
    </ligand>
</feature>
<dbReference type="GO" id="GO:0046872">
    <property type="term" value="F:metal ion binding"/>
    <property type="evidence" value="ECO:0007669"/>
    <property type="project" value="UniProtKB-KW"/>
</dbReference>
<feature type="binding site" evidence="9">
    <location>
        <begin position="228"/>
        <end position="229"/>
    </location>
    <ligand>
        <name>ATP</name>
        <dbReference type="ChEBI" id="CHEBI:30616"/>
    </ligand>
</feature>